<comment type="pathway">
    <text evidence="1">Cofactor biosynthesis; adenosylcobalamin biosynthesis.</text>
</comment>
<dbReference type="EMBL" id="NXGX01000003">
    <property type="protein sequence ID" value="PKR58811.1"/>
    <property type="molecule type" value="Genomic_DNA"/>
</dbReference>
<dbReference type="Gene3D" id="3.40.1010.10">
    <property type="entry name" value="Cobalt-precorrin-4 Transmethylase, Domain 1"/>
    <property type="match status" value="1"/>
</dbReference>
<dbReference type="UniPathway" id="UPA00148"/>
<dbReference type="PIRSF" id="PIRSF036427">
    <property type="entry name" value="Precrrn-2_mtase"/>
    <property type="match status" value="1"/>
</dbReference>
<evidence type="ECO:0000256" key="2">
    <source>
        <dbReference type="ARBA" id="ARBA00005879"/>
    </source>
</evidence>
<sequence>MNRAEPLSASPQSHPVTGTAYGLGIGPGEPDLITLKAYNILQKADVIAYPALEDGVSLARQIVDTHIPKGRTEIAIRIEMGKPADPIYDAAALEIGQHLAAGKTVAVLCEGDPFFYGSFMYLYGRLADAGHSVETVPGVSSMMACAAQLGAPLAAKNDVLQVIPGPLDKDRLRTQLGNTDAAAIIKLGRHFTKVRDVINELGLTDRARYIERATLDSQKMVPLADLPADATAPYFSMILIHRRGDAWR</sequence>
<comment type="caution">
    <text evidence="9">The sequence shown here is derived from an EMBL/GenBank/DDBJ whole genome shotgun (WGS) entry which is preliminary data.</text>
</comment>
<dbReference type="InterPro" id="IPR000878">
    <property type="entry name" value="4pyrrol_Mease"/>
</dbReference>
<keyword evidence="3" id="KW-0169">Cobalamin biosynthesis</keyword>
<dbReference type="InterPro" id="IPR012382">
    <property type="entry name" value="CobI/CbiL"/>
</dbReference>
<evidence type="ECO:0000256" key="1">
    <source>
        <dbReference type="ARBA" id="ARBA00004953"/>
    </source>
</evidence>
<gene>
    <name evidence="9" type="primary">cobI</name>
    <name evidence="9" type="ORF">COO92_08105</name>
</gene>
<feature type="domain" description="Tetrapyrrole methylase" evidence="8">
    <location>
        <begin position="21"/>
        <end position="223"/>
    </location>
</feature>
<name>A0A2N3L7L9_9PROT</name>
<comment type="similarity">
    <text evidence="2 7">Belongs to the precorrin methyltransferase family.</text>
</comment>
<evidence type="ECO:0000256" key="4">
    <source>
        <dbReference type="ARBA" id="ARBA00022603"/>
    </source>
</evidence>
<keyword evidence="5 9" id="KW-0808">Transferase</keyword>
<dbReference type="GO" id="GO:0009236">
    <property type="term" value="P:cobalamin biosynthetic process"/>
    <property type="evidence" value="ECO:0007669"/>
    <property type="project" value="UniProtKB-UniRule"/>
</dbReference>
<dbReference type="CDD" id="cd11645">
    <property type="entry name" value="Precorrin_2_C20_MT"/>
    <property type="match status" value="1"/>
</dbReference>
<keyword evidence="4 9" id="KW-0489">Methyltransferase</keyword>
<keyword evidence="6" id="KW-0949">S-adenosyl-L-methionine</keyword>
<evidence type="ECO:0000256" key="5">
    <source>
        <dbReference type="ARBA" id="ARBA00022679"/>
    </source>
</evidence>
<proteinExistence type="inferred from homology"/>
<dbReference type="AlphaFoldDB" id="A0A2N3L7L9"/>
<dbReference type="PANTHER" id="PTHR43467:SF2">
    <property type="entry name" value="COBALT-PRECORRIN-2 C(20)-METHYLTRANSFERASE"/>
    <property type="match status" value="1"/>
</dbReference>
<dbReference type="RefSeq" id="WP_022733776.1">
    <property type="nucleotide sequence ID" value="NZ_NXGX01000003.1"/>
</dbReference>
<keyword evidence="10" id="KW-1185">Reference proteome</keyword>
<organism evidence="9 10">
    <name type="scientific">Thalassospira lohafexi</name>
    <dbReference type="NCBI Taxonomy" id="744227"/>
    <lineage>
        <taxon>Bacteria</taxon>
        <taxon>Pseudomonadati</taxon>
        <taxon>Pseudomonadota</taxon>
        <taxon>Alphaproteobacteria</taxon>
        <taxon>Rhodospirillales</taxon>
        <taxon>Thalassospiraceae</taxon>
        <taxon>Thalassospira</taxon>
    </lineage>
</organism>
<evidence type="ECO:0000256" key="3">
    <source>
        <dbReference type="ARBA" id="ARBA00022573"/>
    </source>
</evidence>
<evidence type="ECO:0000259" key="8">
    <source>
        <dbReference type="Pfam" id="PF00590"/>
    </source>
</evidence>
<dbReference type="GO" id="GO:0032259">
    <property type="term" value="P:methylation"/>
    <property type="evidence" value="ECO:0007669"/>
    <property type="project" value="UniProtKB-KW"/>
</dbReference>
<dbReference type="SUPFAM" id="SSF53790">
    <property type="entry name" value="Tetrapyrrole methylase"/>
    <property type="match status" value="1"/>
</dbReference>
<reference evidence="9 10" key="1">
    <citation type="submission" date="2017-09" db="EMBL/GenBank/DDBJ databases">
        <title>Biodiversity and function of Thalassospira species in the particle-attached aromatic-hydrocarbon-degrading consortia from the surface seawater of the China South Sea.</title>
        <authorList>
            <person name="Dong C."/>
            <person name="Lai Q."/>
            <person name="Shao Z."/>
        </authorList>
    </citation>
    <scope>NUCLEOTIDE SEQUENCE [LARGE SCALE GENOMIC DNA]</scope>
    <source>
        <strain evidence="9 10">139Z-12</strain>
    </source>
</reference>
<dbReference type="GeneID" id="98670530"/>
<dbReference type="InterPro" id="IPR014777">
    <property type="entry name" value="4pyrrole_Mease_sub1"/>
</dbReference>
<dbReference type="NCBIfam" id="TIGR01467">
    <property type="entry name" value="cobI_cbiL"/>
    <property type="match status" value="1"/>
</dbReference>
<dbReference type="InterPro" id="IPR035996">
    <property type="entry name" value="4pyrrol_Methylase_sf"/>
</dbReference>
<accession>A0A2N3L7L9</accession>
<dbReference type="InterPro" id="IPR006364">
    <property type="entry name" value="CobI/CbiL/CobIJ_dom"/>
</dbReference>
<dbReference type="Pfam" id="PF00590">
    <property type="entry name" value="TP_methylase"/>
    <property type="match status" value="1"/>
</dbReference>
<dbReference type="GO" id="GO:0030788">
    <property type="term" value="F:precorrin-2 C20-methyltransferase activity"/>
    <property type="evidence" value="ECO:0007669"/>
    <property type="project" value="InterPro"/>
</dbReference>
<dbReference type="PANTHER" id="PTHR43467">
    <property type="entry name" value="COBALT-PRECORRIN-2 C(20)-METHYLTRANSFERASE"/>
    <property type="match status" value="1"/>
</dbReference>
<evidence type="ECO:0000256" key="6">
    <source>
        <dbReference type="ARBA" id="ARBA00022691"/>
    </source>
</evidence>
<dbReference type="Proteomes" id="UP000233332">
    <property type="component" value="Unassembled WGS sequence"/>
</dbReference>
<evidence type="ECO:0000256" key="7">
    <source>
        <dbReference type="PIRNR" id="PIRNR036427"/>
    </source>
</evidence>
<protein>
    <submittedName>
        <fullName evidence="9">Precorrin-2 C(20)-methyltransferase</fullName>
    </submittedName>
</protein>
<dbReference type="Gene3D" id="3.30.950.10">
    <property type="entry name" value="Methyltransferase, Cobalt-precorrin-4 Transmethylase, Domain 2"/>
    <property type="match status" value="1"/>
</dbReference>
<dbReference type="InterPro" id="IPR014776">
    <property type="entry name" value="4pyrrole_Mease_sub2"/>
</dbReference>
<evidence type="ECO:0000313" key="9">
    <source>
        <dbReference type="EMBL" id="PKR58811.1"/>
    </source>
</evidence>
<evidence type="ECO:0000313" key="10">
    <source>
        <dbReference type="Proteomes" id="UP000233332"/>
    </source>
</evidence>